<evidence type="ECO:0000313" key="2">
    <source>
        <dbReference type="EMBL" id="TYL36483.1"/>
    </source>
</evidence>
<reference evidence="2" key="1">
    <citation type="submission" date="2017-11" db="EMBL/GenBank/DDBJ databases">
        <authorList>
            <person name="Kajale S.C."/>
            <person name="Sharma A."/>
        </authorList>
    </citation>
    <scope>NUCLEOTIDE SEQUENCE</scope>
    <source>
        <strain evidence="2">LS1_42</strain>
    </source>
</reference>
<comment type="caution">
    <text evidence="2">The sequence shown here is derived from an EMBL/GenBank/DDBJ whole genome shotgun (WGS) entry which is preliminary data.</text>
</comment>
<dbReference type="Proteomes" id="UP000766904">
    <property type="component" value="Unassembled WGS sequence"/>
</dbReference>
<dbReference type="PANTHER" id="PTHR47917">
    <property type="match status" value="1"/>
</dbReference>
<dbReference type="Gene3D" id="3.30.1330.100">
    <property type="entry name" value="CofE-like"/>
    <property type="match status" value="2"/>
</dbReference>
<evidence type="ECO:0000259" key="1">
    <source>
        <dbReference type="Pfam" id="PF01996"/>
    </source>
</evidence>
<evidence type="ECO:0000313" key="3">
    <source>
        <dbReference type="Proteomes" id="UP000766904"/>
    </source>
</evidence>
<accession>A0A8J8Q140</accession>
<dbReference type="GO" id="GO:0052618">
    <property type="term" value="F:coenzyme F420-0:L-glutamate ligase activity"/>
    <property type="evidence" value="ECO:0007669"/>
    <property type="project" value="TreeGrafter"/>
</dbReference>
<name>A0A8J8Q140_9EURY</name>
<proteinExistence type="predicted"/>
<dbReference type="SUPFAM" id="SSF144010">
    <property type="entry name" value="CofE-like"/>
    <property type="match status" value="1"/>
</dbReference>
<dbReference type="EMBL" id="PHNJ01000017">
    <property type="protein sequence ID" value="TYL36483.1"/>
    <property type="molecule type" value="Genomic_DNA"/>
</dbReference>
<gene>
    <name evidence="2" type="ORF">CV102_21910</name>
</gene>
<sequence length="308" mass="32658">MSHSPHPDIRGSPWFVESVTELTYHGVDIGLLEGGEDLVELILESTSDSLGLQDDDVLVVSSKVVSLAEERIVDLEGVPVSERAERIADVTGIDPREVELILRESTVLGVIPVAEIAPGRLESYAVSSEAAAEALESLPSLLVTNWNGRLCTNAGIDLSNSPAETATLLPADPNESARQLREEIRERSGTDVAVVIADTEVSHRGGSVDIAIGCAGIDPVDSSFGATDLFGNPKVGGVDLIADELAAGAALLSGQAAERTPVVVVRGLEYEPNGGIETDAELIRSGIWLTFKRTVQVKLAEYVPFRRS</sequence>
<keyword evidence="3" id="KW-1185">Reference proteome</keyword>
<feature type="domain" description="Coenzyme F420:L-glutamate ligase-like" evidence="1">
    <location>
        <begin position="27"/>
        <end position="267"/>
    </location>
</feature>
<dbReference type="PANTHER" id="PTHR47917:SF1">
    <property type="entry name" value="COENZYME F420:L-GLUTAMATE LIGASE"/>
    <property type="match status" value="1"/>
</dbReference>
<dbReference type="InterPro" id="IPR002847">
    <property type="entry name" value="F420-0_gamma-glut_ligase-dom"/>
</dbReference>
<organism evidence="2 3">
    <name type="scientific">Natronococcus pandeyae</name>
    <dbReference type="NCBI Taxonomy" id="2055836"/>
    <lineage>
        <taxon>Archaea</taxon>
        <taxon>Methanobacteriati</taxon>
        <taxon>Methanobacteriota</taxon>
        <taxon>Stenosarchaea group</taxon>
        <taxon>Halobacteria</taxon>
        <taxon>Halobacteriales</taxon>
        <taxon>Natrialbaceae</taxon>
        <taxon>Natronococcus</taxon>
    </lineage>
</organism>
<dbReference type="AlphaFoldDB" id="A0A8J8Q140"/>
<protein>
    <submittedName>
        <fullName evidence="2">F420-dependent oxidoreductase</fullName>
    </submittedName>
</protein>
<dbReference type="Pfam" id="PF01996">
    <property type="entry name" value="F420_ligase"/>
    <property type="match status" value="1"/>
</dbReference>